<dbReference type="RefSeq" id="WP_124389819.1">
    <property type="nucleotide sequence ID" value="NZ_BHYM01000005.1"/>
</dbReference>
<dbReference type="Pfam" id="PF04268">
    <property type="entry name" value="SoxG"/>
    <property type="match status" value="1"/>
</dbReference>
<dbReference type="InterPro" id="IPR027266">
    <property type="entry name" value="TrmE/GcvT-like"/>
</dbReference>
<dbReference type="SUPFAM" id="SSF103025">
    <property type="entry name" value="Folate-binding domain"/>
    <property type="match status" value="1"/>
</dbReference>
<dbReference type="AlphaFoldDB" id="A0A402C072"/>
<dbReference type="OrthoDB" id="9814782at2"/>
<reference evidence="1 2" key="1">
    <citation type="submission" date="2018-11" db="EMBL/GenBank/DDBJ databases">
        <title>Microbial catabolism of amino acid.</title>
        <authorList>
            <person name="Hibi M."/>
            <person name="Ogawa J."/>
        </authorList>
    </citation>
    <scope>NUCLEOTIDE SEQUENCE [LARGE SCALE GENOMIC DNA]</scope>
    <source>
        <strain evidence="1 2">C31-06</strain>
    </source>
</reference>
<dbReference type="InterPro" id="IPR007375">
    <property type="entry name" value="SoxG"/>
</dbReference>
<evidence type="ECO:0000313" key="1">
    <source>
        <dbReference type="EMBL" id="GCE36987.1"/>
    </source>
</evidence>
<proteinExistence type="predicted"/>
<dbReference type="Gene3D" id="3.30.1360.120">
    <property type="entry name" value="Probable tRNA modification gtpase trme, domain 1"/>
    <property type="match status" value="1"/>
</dbReference>
<name>A0A402C072_RHOWR</name>
<dbReference type="Proteomes" id="UP000287519">
    <property type="component" value="Unassembled WGS sequence"/>
</dbReference>
<keyword evidence="2" id="KW-1185">Reference proteome</keyword>
<protein>
    <submittedName>
        <fullName evidence="1">Sarcosine oxidase gamma subunit</fullName>
    </submittedName>
</protein>
<accession>A0A402C072</accession>
<sequence>MADTLTPLSPLHGWDQKFSALPASVRITEEPFVSMVDLWVDPSGPGGAAAGTALGVDLPTTPSTRVDNGQVTAVWLGPEEWLITTRSQSPEELETQLRNAVTPHGGAAIDVSGQRTTIRLTGAHARDILAKGCSIDLHPKVFRPGSAVQTMLGLAGVVLIALDEQGTDYRILVRASFARYLAAWLIDAAEEFGVDPV</sequence>
<gene>
    <name evidence="1" type="ORF">Rhow_005987</name>
</gene>
<dbReference type="Gene3D" id="3.30.70.1520">
    <property type="entry name" value="Heterotetrameric sarcosine oxidase"/>
    <property type="match status" value="1"/>
</dbReference>
<comment type="caution">
    <text evidence="1">The sequence shown here is derived from an EMBL/GenBank/DDBJ whole genome shotgun (WGS) entry which is preliminary data.</text>
</comment>
<evidence type="ECO:0000313" key="2">
    <source>
        <dbReference type="Proteomes" id="UP000287519"/>
    </source>
</evidence>
<dbReference type="EMBL" id="BHYM01000005">
    <property type="protein sequence ID" value="GCE36987.1"/>
    <property type="molecule type" value="Genomic_DNA"/>
</dbReference>
<organism evidence="1 2">
    <name type="scientific">Rhodococcus wratislaviensis</name>
    <name type="common">Tsukamurella wratislaviensis</name>
    <dbReference type="NCBI Taxonomy" id="44752"/>
    <lineage>
        <taxon>Bacteria</taxon>
        <taxon>Bacillati</taxon>
        <taxon>Actinomycetota</taxon>
        <taxon>Actinomycetes</taxon>
        <taxon>Mycobacteriales</taxon>
        <taxon>Nocardiaceae</taxon>
        <taxon>Rhodococcus</taxon>
    </lineage>
</organism>